<dbReference type="Gene3D" id="3.40.50.720">
    <property type="entry name" value="NAD(P)-binding Rossmann-like Domain"/>
    <property type="match status" value="1"/>
</dbReference>
<dbReference type="PANTHER" id="PTHR42760:SF133">
    <property type="entry name" value="3-OXOACYL-[ACYL-CARRIER-PROTEIN] REDUCTASE"/>
    <property type="match status" value="1"/>
</dbReference>
<comment type="caution">
    <text evidence="3">The sequence shown here is derived from an EMBL/GenBank/DDBJ whole genome shotgun (WGS) entry which is preliminary data.</text>
</comment>
<organism evidence="3 4">
    <name type="scientific">Variovorax guangxiensis</name>
    <dbReference type="NCBI Taxonomy" id="1775474"/>
    <lineage>
        <taxon>Bacteria</taxon>
        <taxon>Pseudomonadati</taxon>
        <taxon>Pseudomonadota</taxon>
        <taxon>Betaproteobacteria</taxon>
        <taxon>Burkholderiales</taxon>
        <taxon>Comamonadaceae</taxon>
        <taxon>Variovorax</taxon>
    </lineage>
</organism>
<reference evidence="3 4" key="1">
    <citation type="journal article" date="2019" name="Environ. Microbiol.">
        <title>Species interactions and distinct microbial communities in high Arctic permafrost affected cryosols are associated with the CH4 and CO2 gas fluxes.</title>
        <authorList>
            <person name="Altshuler I."/>
            <person name="Hamel J."/>
            <person name="Turney S."/>
            <person name="Magnuson E."/>
            <person name="Levesque R."/>
            <person name="Greer C."/>
            <person name="Whyte L.G."/>
        </authorList>
    </citation>
    <scope>NUCLEOTIDE SEQUENCE [LARGE SCALE GENOMIC DNA]</scope>
    <source>
        <strain evidence="3 4">S06.C</strain>
    </source>
</reference>
<dbReference type="InterPro" id="IPR002347">
    <property type="entry name" value="SDR_fam"/>
</dbReference>
<dbReference type="Proteomes" id="UP000319212">
    <property type="component" value="Unassembled WGS sequence"/>
</dbReference>
<protein>
    <submittedName>
        <fullName evidence="3">SDR family oxidoreductase</fullName>
    </submittedName>
</protein>
<proteinExistence type="inferred from homology"/>
<dbReference type="PRINTS" id="PR00080">
    <property type="entry name" value="SDRFAMILY"/>
</dbReference>
<dbReference type="AlphaFoldDB" id="A0A502DL69"/>
<comment type="similarity">
    <text evidence="1">Belongs to the short-chain dehydrogenases/reductases (SDR) family.</text>
</comment>
<dbReference type="SUPFAM" id="SSF51735">
    <property type="entry name" value="NAD(P)-binding Rossmann-fold domains"/>
    <property type="match status" value="1"/>
</dbReference>
<dbReference type="RefSeq" id="WP_140843638.1">
    <property type="nucleotide sequence ID" value="NZ_RCZI01000004.1"/>
</dbReference>
<sequence length="267" mass="28279">MKLQGKVAIVTGGARGIGRAYVLRLAHLGADVVIADVDLNGAAQYGEQLTSGSVREEVEALGRRAIAVQCDLTQRQAALDLAEQTLQAFGRIDILVNNAGGLVTPVERSQGSIIPEEDVRTMMDVNLMTTIFCCQAVIPTMVKQRSGVIVNVSSGTARNIVKGGRMAIYGSVKAAVTHFTRNLAMELGPSGIRVNAISPGLILSARIRKTNEQRGLGTAEDVERLPMRRLGEPEDCANALEFLATDLSSYVTGQCISVCGGSSLQPA</sequence>
<name>A0A502DL69_9BURK</name>
<dbReference type="FunFam" id="3.40.50.720:FF:000084">
    <property type="entry name" value="Short-chain dehydrogenase reductase"/>
    <property type="match status" value="1"/>
</dbReference>
<evidence type="ECO:0000256" key="1">
    <source>
        <dbReference type="ARBA" id="ARBA00006484"/>
    </source>
</evidence>
<dbReference type="PRINTS" id="PR00081">
    <property type="entry name" value="GDHRDH"/>
</dbReference>
<accession>A0A502DL69</accession>
<dbReference type="PANTHER" id="PTHR42760">
    <property type="entry name" value="SHORT-CHAIN DEHYDROGENASES/REDUCTASES FAMILY MEMBER"/>
    <property type="match status" value="1"/>
</dbReference>
<dbReference type="InterPro" id="IPR036291">
    <property type="entry name" value="NAD(P)-bd_dom_sf"/>
</dbReference>
<evidence type="ECO:0000256" key="2">
    <source>
        <dbReference type="ARBA" id="ARBA00023002"/>
    </source>
</evidence>
<dbReference type="Pfam" id="PF13561">
    <property type="entry name" value="adh_short_C2"/>
    <property type="match status" value="1"/>
</dbReference>
<dbReference type="EMBL" id="RCZI01000004">
    <property type="protein sequence ID" value="TPG26048.1"/>
    <property type="molecule type" value="Genomic_DNA"/>
</dbReference>
<keyword evidence="2" id="KW-0560">Oxidoreductase</keyword>
<dbReference type="CDD" id="cd05233">
    <property type="entry name" value="SDR_c"/>
    <property type="match status" value="1"/>
</dbReference>
<dbReference type="GO" id="GO:0016616">
    <property type="term" value="F:oxidoreductase activity, acting on the CH-OH group of donors, NAD or NADP as acceptor"/>
    <property type="evidence" value="ECO:0007669"/>
    <property type="project" value="TreeGrafter"/>
</dbReference>
<evidence type="ECO:0000313" key="4">
    <source>
        <dbReference type="Proteomes" id="UP000319212"/>
    </source>
</evidence>
<dbReference type="OrthoDB" id="9803333at2"/>
<gene>
    <name evidence="3" type="ORF">EAH82_16820</name>
</gene>
<evidence type="ECO:0000313" key="3">
    <source>
        <dbReference type="EMBL" id="TPG26048.1"/>
    </source>
</evidence>
<dbReference type="NCBIfam" id="NF005559">
    <property type="entry name" value="PRK07231.1"/>
    <property type="match status" value="1"/>
</dbReference>